<accession>A0A314ZQI9</accession>
<evidence type="ECO:0000313" key="2">
    <source>
        <dbReference type="EMBL" id="PQQ19694.1"/>
    </source>
</evidence>
<dbReference type="EMBL" id="PJQY01000059">
    <property type="protein sequence ID" value="PQQ19694.1"/>
    <property type="molecule type" value="Genomic_DNA"/>
</dbReference>
<gene>
    <name evidence="2" type="ORF">Pyn_30415</name>
</gene>
<proteinExistence type="predicted"/>
<protein>
    <submittedName>
        <fullName evidence="2">Uncharacterized protein</fullName>
    </submittedName>
</protein>
<keyword evidence="3" id="KW-1185">Reference proteome</keyword>
<reference evidence="2 3" key="1">
    <citation type="submission" date="2018-02" db="EMBL/GenBank/DDBJ databases">
        <title>Draft genome of wild Prunus yedoensis var. nudiflora.</title>
        <authorList>
            <person name="Baek S."/>
            <person name="Kim J.-H."/>
            <person name="Choi K."/>
            <person name="Kim G.-B."/>
            <person name="Cho A."/>
            <person name="Jang H."/>
            <person name="Shin C.-H."/>
            <person name="Yu H.-J."/>
            <person name="Mun J.-H."/>
        </authorList>
    </citation>
    <scope>NUCLEOTIDE SEQUENCE [LARGE SCALE GENOMIC DNA]</scope>
    <source>
        <strain evidence="3">cv. Jeju island</strain>
        <tissue evidence="2">Leaf</tissue>
    </source>
</reference>
<feature type="compositionally biased region" description="Polar residues" evidence="1">
    <location>
        <begin position="67"/>
        <end position="76"/>
    </location>
</feature>
<sequence length="76" mass="8885">MTTNLDEDQHKELWEDLTDEYDIDDLRSVHREDSDEVPEVRGKTGRRAPKFKTSVPNHTCGREKTSRFVTSSSYKI</sequence>
<comment type="caution">
    <text evidence="2">The sequence shown here is derived from an EMBL/GenBank/DDBJ whole genome shotgun (WGS) entry which is preliminary data.</text>
</comment>
<dbReference type="Proteomes" id="UP000250321">
    <property type="component" value="Unassembled WGS sequence"/>
</dbReference>
<evidence type="ECO:0000256" key="1">
    <source>
        <dbReference type="SAM" id="MobiDB-lite"/>
    </source>
</evidence>
<evidence type="ECO:0000313" key="3">
    <source>
        <dbReference type="Proteomes" id="UP000250321"/>
    </source>
</evidence>
<feature type="compositionally biased region" description="Basic and acidic residues" evidence="1">
    <location>
        <begin position="30"/>
        <end position="42"/>
    </location>
</feature>
<dbReference type="AlphaFoldDB" id="A0A314ZQI9"/>
<name>A0A314ZQI9_PRUYE</name>
<organism evidence="2 3">
    <name type="scientific">Prunus yedoensis var. nudiflora</name>
    <dbReference type="NCBI Taxonomy" id="2094558"/>
    <lineage>
        <taxon>Eukaryota</taxon>
        <taxon>Viridiplantae</taxon>
        <taxon>Streptophyta</taxon>
        <taxon>Embryophyta</taxon>
        <taxon>Tracheophyta</taxon>
        <taxon>Spermatophyta</taxon>
        <taxon>Magnoliopsida</taxon>
        <taxon>eudicotyledons</taxon>
        <taxon>Gunneridae</taxon>
        <taxon>Pentapetalae</taxon>
        <taxon>rosids</taxon>
        <taxon>fabids</taxon>
        <taxon>Rosales</taxon>
        <taxon>Rosaceae</taxon>
        <taxon>Amygdaloideae</taxon>
        <taxon>Amygdaleae</taxon>
        <taxon>Prunus</taxon>
    </lineage>
</organism>
<feature type="region of interest" description="Disordered" evidence="1">
    <location>
        <begin position="30"/>
        <end position="76"/>
    </location>
</feature>